<keyword evidence="2" id="KW-1185">Reference proteome</keyword>
<comment type="caution">
    <text evidence="1">The sequence shown here is derived from an EMBL/GenBank/DDBJ whole genome shotgun (WGS) entry which is preliminary data.</text>
</comment>
<proteinExistence type="predicted"/>
<organism evidence="1 2">
    <name type="scientific">Paraconiothyrium brasiliense</name>
    <dbReference type="NCBI Taxonomy" id="300254"/>
    <lineage>
        <taxon>Eukaryota</taxon>
        <taxon>Fungi</taxon>
        <taxon>Dikarya</taxon>
        <taxon>Ascomycota</taxon>
        <taxon>Pezizomycotina</taxon>
        <taxon>Dothideomycetes</taxon>
        <taxon>Pleosporomycetidae</taxon>
        <taxon>Pleosporales</taxon>
        <taxon>Massarineae</taxon>
        <taxon>Didymosphaeriaceae</taxon>
        <taxon>Paraconiothyrium</taxon>
    </lineage>
</organism>
<accession>A0ABR3QW89</accession>
<dbReference type="Proteomes" id="UP001521785">
    <property type="component" value="Unassembled WGS sequence"/>
</dbReference>
<dbReference type="EMBL" id="JAKJXO020000014">
    <property type="protein sequence ID" value="KAL1596434.1"/>
    <property type="molecule type" value="Genomic_DNA"/>
</dbReference>
<name>A0ABR3QW89_9PLEO</name>
<evidence type="ECO:0000313" key="2">
    <source>
        <dbReference type="Proteomes" id="UP001521785"/>
    </source>
</evidence>
<evidence type="ECO:0000313" key="1">
    <source>
        <dbReference type="EMBL" id="KAL1596434.1"/>
    </source>
</evidence>
<protein>
    <submittedName>
        <fullName evidence="1">Uncharacterized protein</fullName>
    </submittedName>
</protein>
<reference evidence="1 2" key="1">
    <citation type="submission" date="2024-02" db="EMBL/GenBank/DDBJ databases">
        <title>De novo assembly and annotation of 12 fungi associated with fruit tree decline syndrome in Ontario, Canada.</title>
        <authorList>
            <person name="Sulman M."/>
            <person name="Ellouze W."/>
            <person name="Ilyukhin E."/>
        </authorList>
    </citation>
    <scope>NUCLEOTIDE SEQUENCE [LARGE SCALE GENOMIC DNA]</scope>
    <source>
        <strain evidence="1 2">M42-189</strain>
    </source>
</reference>
<gene>
    <name evidence="1" type="ORF">SLS60_009080</name>
</gene>
<sequence>MQATPSVVVITNRLATDRAAHDSKTTEKQTEEVCEVHLTLSGTSSQKAQRTVLVAQSRTAIPALDPLHPTMNRAILHPADDETLHLHAPNLAHLKHLRTMIMMIQICLSVNDGHELRTTTRTVGTTDLGAMSMTRGLGEGMRTMSVPADGIMMIDTTTDRVGEIPTKSGTMTGLVDEKTTTKTDLAATGTGTLATTTDFSGTCEMIE</sequence>